<dbReference type="InterPro" id="IPR017452">
    <property type="entry name" value="GPCR_Rhodpsn_7TM"/>
</dbReference>
<evidence type="ECO:0000259" key="11">
    <source>
        <dbReference type="PROSITE" id="PS50262"/>
    </source>
</evidence>
<keyword evidence="3 10" id="KW-0812">Transmembrane</keyword>
<evidence type="ECO:0000256" key="2">
    <source>
        <dbReference type="ARBA" id="ARBA00022475"/>
    </source>
</evidence>
<keyword evidence="7 10" id="KW-0675">Receptor</keyword>
<dbReference type="HOGENOM" id="CLU_045991_0_0_1"/>
<dbReference type="PRINTS" id="PR01788">
    <property type="entry name" value="PROSTANOIDR"/>
</dbReference>
<dbReference type="EMBL" id="JH818934">
    <property type="protein sequence ID" value="EKC41274.1"/>
    <property type="molecule type" value="Genomic_DNA"/>
</dbReference>
<protein>
    <submittedName>
        <fullName evidence="12">Prostaglandin E2 receptor EP4 subtype</fullName>
    </submittedName>
</protein>
<dbReference type="GO" id="GO:0004930">
    <property type="term" value="F:G protein-coupled receptor activity"/>
    <property type="evidence" value="ECO:0007669"/>
    <property type="project" value="UniProtKB-KW"/>
</dbReference>
<dbReference type="CDD" id="cd14981">
    <property type="entry name" value="7tmA_Prostanoid_R"/>
    <property type="match status" value="1"/>
</dbReference>
<keyword evidence="9 10" id="KW-0807">Transducer</keyword>
<dbReference type="PRINTS" id="PR00237">
    <property type="entry name" value="GPCRRHODOPSN"/>
</dbReference>
<evidence type="ECO:0000256" key="4">
    <source>
        <dbReference type="ARBA" id="ARBA00022989"/>
    </source>
</evidence>
<dbReference type="GO" id="GO:0005886">
    <property type="term" value="C:plasma membrane"/>
    <property type="evidence" value="ECO:0007669"/>
    <property type="project" value="UniProtKB-SubCell"/>
</dbReference>
<proteinExistence type="inferred from homology"/>
<dbReference type="GO" id="GO:0007204">
    <property type="term" value="P:positive regulation of cytosolic calcium ion concentration"/>
    <property type="evidence" value="ECO:0007669"/>
    <property type="project" value="TreeGrafter"/>
</dbReference>
<comment type="similarity">
    <text evidence="10">Belongs to the G-protein coupled receptor 1 family.</text>
</comment>
<dbReference type="Gene3D" id="1.20.1070.10">
    <property type="entry name" value="Rhodopsin 7-helix transmembrane proteins"/>
    <property type="match status" value="1"/>
</dbReference>
<evidence type="ECO:0000256" key="6">
    <source>
        <dbReference type="ARBA" id="ARBA00023136"/>
    </source>
</evidence>
<reference evidence="12" key="1">
    <citation type="journal article" date="2012" name="Nature">
        <title>The oyster genome reveals stress adaptation and complexity of shell formation.</title>
        <authorList>
            <person name="Zhang G."/>
            <person name="Fang X."/>
            <person name="Guo X."/>
            <person name="Li L."/>
            <person name="Luo R."/>
            <person name="Xu F."/>
            <person name="Yang P."/>
            <person name="Zhang L."/>
            <person name="Wang X."/>
            <person name="Qi H."/>
            <person name="Xiong Z."/>
            <person name="Que H."/>
            <person name="Xie Y."/>
            <person name="Holland P.W."/>
            <person name="Paps J."/>
            <person name="Zhu Y."/>
            <person name="Wu F."/>
            <person name="Chen Y."/>
            <person name="Wang J."/>
            <person name="Peng C."/>
            <person name="Meng J."/>
            <person name="Yang L."/>
            <person name="Liu J."/>
            <person name="Wen B."/>
            <person name="Zhang N."/>
            <person name="Huang Z."/>
            <person name="Zhu Q."/>
            <person name="Feng Y."/>
            <person name="Mount A."/>
            <person name="Hedgecock D."/>
            <person name="Xu Z."/>
            <person name="Liu Y."/>
            <person name="Domazet-Loso T."/>
            <person name="Du Y."/>
            <person name="Sun X."/>
            <person name="Zhang S."/>
            <person name="Liu B."/>
            <person name="Cheng P."/>
            <person name="Jiang X."/>
            <person name="Li J."/>
            <person name="Fan D."/>
            <person name="Wang W."/>
            <person name="Fu W."/>
            <person name="Wang T."/>
            <person name="Wang B."/>
            <person name="Zhang J."/>
            <person name="Peng Z."/>
            <person name="Li Y."/>
            <person name="Li N."/>
            <person name="Wang J."/>
            <person name="Chen M."/>
            <person name="He Y."/>
            <person name="Tan F."/>
            <person name="Song X."/>
            <person name="Zheng Q."/>
            <person name="Huang R."/>
            <person name="Yang H."/>
            <person name="Du X."/>
            <person name="Chen L."/>
            <person name="Yang M."/>
            <person name="Gaffney P.M."/>
            <person name="Wang S."/>
            <person name="Luo L."/>
            <person name="She Z."/>
            <person name="Ming Y."/>
            <person name="Huang W."/>
            <person name="Zhang S."/>
            <person name="Huang B."/>
            <person name="Zhang Y."/>
            <person name="Qu T."/>
            <person name="Ni P."/>
            <person name="Miao G."/>
            <person name="Wang J."/>
            <person name="Wang Q."/>
            <person name="Steinberg C.E."/>
            <person name="Wang H."/>
            <person name="Li N."/>
            <person name="Qian L."/>
            <person name="Zhang G."/>
            <person name="Li Y."/>
            <person name="Yang H."/>
            <person name="Liu X."/>
            <person name="Wang J."/>
            <person name="Yin Y."/>
            <person name="Wang J."/>
        </authorList>
    </citation>
    <scope>NUCLEOTIDE SEQUENCE [LARGE SCALE GENOMIC DNA]</scope>
    <source>
        <strain evidence="12">05x7-T-G4-1.051#20</strain>
    </source>
</reference>
<sequence>MDTEWKIGESNMFNNSNFTDEPVVFESIVPPSLQYGFGVFGNLIAIILLFRSSGQHKWKPFYRLVGGLAITDFCGIALVYPAVMIRYISGFTFDFPKELCGFVSFCFSFSFLSSALIVSAMSFDRFLAVTCPILYRESQVKRTNVILIVIWIFSTCISSLNLVGIGSVKNFYPGSWCFLDFANKGKLERINTYIYSITGFLILSTTVFLNIAVVYSVNRKPKFLTSDKRKKRNDIFIIVFLFSIVTVFSICWVPLMVRMLINASASDPKNGPDELLAVRMTISNAIVDPWIYIILRKENLVKMSKLVQRVRNSDHLPTIFITRESKATRACGVSNPSTPPTCSTQL</sequence>
<gene>
    <name evidence="12" type="ORF">CGI_10021509</name>
</gene>
<dbReference type="PANTHER" id="PTHR11866">
    <property type="entry name" value="G-PROTEIN COUPLED RECEPTOR FAMILY 1 MEMBER"/>
    <property type="match status" value="1"/>
</dbReference>
<keyword evidence="8" id="KW-0325">Glycoprotein</keyword>
<evidence type="ECO:0000256" key="3">
    <source>
        <dbReference type="ARBA" id="ARBA00022692"/>
    </source>
</evidence>
<dbReference type="InterPro" id="IPR008365">
    <property type="entry name" value="Prostanoid_rcpt"/>
</dbReference>
<dbReference type="SUPFAM" id="SSF81321">
    <property type="entry name" value="Family A G protein-coupled receptor-like"/>
    <property type="match status" value="1"/>
</dbReference>
<organism evidence="12">
    <name type="scientific">Magallana gigas</name>
    <name type="common">Pacific oyster</name>
    <name type="synonym">Crassostrea gigas</name>
    <dbReference type="NCBI Taxonomy" id="29159"/>
    <lineage>
        <taxon>Eukaryota</taxon>
        <taxon>Metazoa</taxon>
        <taxon>Spiralia</taxon>
        <taxon>Lophotrochozoa</taxon>
        <taxon>Mollusca</taxon>
        <taxon>Bivalvia</taxon>
        <taxon>Autobranchia</taxon>
        <taxon>Pteriomorphia</taxon>
        <taxon>Ostreida</taxon>
        <taxon>Ostreoidea</taxon>
        <taxon>Ostreidae</taxon>
        <taxon>Magallana</taxon>
    </lineage>
</organism>
<name>K1RC96_MAGGI</name>
<evidence type="ECO:0000256" key="1">
    <source>
        <dbReference type="ARBA" id="ARBA00004651"/>
    </source>
</evidence>
<accession>K1RC96</accession>
<evidence type="ECO:0000256" key="5">
    <source>
        <dbReference type="ARBA" id="ARBA00023040"/>
    </source>
</evidence>
<keyword evidence="5 10" id="KW-0297">G-protein coupled receptor</keyword>
<dbReference type="AlphaFoldDB" id="K1RC96"/>
<dbReference type="PROSITE" id="PS50262">
    <property type="entry name" value="G_PROTEIN_RECEP_F1_2"/>
    <property type="match status" value="1"/>
</dbReference>
<dbReference type="PROSITE" id="PS00237">
    <property type="entry name" value="G_PROTEIN_RECEP_F1_1"/>
    <property type="match status" value="1"/>
</dbReference>
<dbReference type="Pfam" id="PF00001">
    <property type="entry name" value="7tm_1"/>
    <property type="match status" value="1"/>
</dbReference>
<evidence type="ECO:0000313" key="12">
    <source>
        <dbReference type="EMBL" id="EKC41274.1"/>
    </source>
</evidence>
<keyword evidence="2" id="KW-1003">Cell membrane</keyword>
<feature type="domain" description="G-protein coupled receptors family 1 profile" evidence="11">
    <location>
        <begin position="41"/>
        <end position="292"/>
    </location>
</feature>
<evidence type="ECO:0000256" key="7">
    <source>
        <dbReference type="ARBA" id="ARBA00023170"/>
    </source>
</evidence>
<dbReference type="GO" id="GO:0007189">
    <property type="term" value="P:adenylate cyclase-activating G protein-coupled receptor signaling pathway"/>
    <property type="evidence" value="ECO:0007669"/>
    <property type="project" value="TreeGrafter"/>
</dbReference>
<dbReference type="InParanoid" id="K1RC96"/>
<evidence type="ECO:0000256" key="10">
    <source>
        <dbReference type="RuleBase" id="RU000688"/>
    </source>
</evidence>
<dbReference type="PANTHER" id="PTHR11866:SF16">
    <property type="entry name" value="PROSTAGLANDIN E2 RECEPTOR EP4 SUBTYPE-LIKE PROTEIN"/>
    <property type="match status" value="1"/>
</dbReference>
<dbReference type="FunCoup" id="K1RC96">
    <property type="interactions" value="75"/>
</dbReference>
<dbReference type="InterPro" id="IPR000276">
    <property type="entry name" value="GPCR_Rhodpsn"/>
</dbReference>
<keyword evidence="4" id="KW-1133">Transmembrane helix</keyword>
<evidence type="ECO:0000256" key="9">
    <source>
        <dbReference type="ARBA" id="ARBA00023224"/>
    </source>
</evidence>
<comment type="subcellular location">
    <subcellularLocation>
        <location evidence="1">Cell membrane</location>
        <topology evidence="1">Multi-pass membrane protein</topology>
    </subcellularLocation>
</comment>
<evidence type="ECO:0000256" key="8">
    <source>
        <dbReference type="ARBA" id="ARBA00023180"/>
    </source>
</evidence>
<keyword evidence="6" id="KW-0472">Membrane</keyword>